<dbReference type="AlphaFoldDB" id="A0A139KTK4"/>
<feature type="chain" id="PRO_5042681835" evidence="6">
    <location>
        <begin position="26"/>
        <end position="660"/>
    </location>
</feature>
<dbReference type="Pfam" id="PF14322">
    <property type="entry name" value="SusD-like_3"/>
    <property type="match status" value="1"/>
</dbReference>
<dbReference type="InterPro" id="IPR033985">
    <property type="entry name" value="SusD-like_N"/>
</dbReference>
<evidence type="ECO:0000256" key="5">
    <source>
        <dbReference type="ARBA" id="ARBA00023237"/>
    </source>
</evidence>
<reference evidence="10" key="2">
    <citation type="submission" date="2022-10" db="EMBL/GenBank/DDBJ databases">
        <title>Human gut microbiome strain richness.</title>
        <authorList>
            <person name="Chen-Liaw A."/>
        </authorList>
    </citation>
    <scope>NUCLEOTIDE SEQUENCE</scope>
    <source>
        <strain evidence="10">F7_m1001271B151109d0_201107</strain>
    </source>
</reference>
<dbReference type="RefSeq" id="WP_004323099.1">
    <property type="nucleotide sequence ID" value="NZ_BAABYJ010000001.1"/>
</dbReference>
<evidence type="ECO:0000256" key="6">
    <source>
        <dbReference type="SAM" id="SignalP"/>
    </source>
</evidence>
<dbReference type="SUPFAM" id="SSF48452">
    <property type="entry name" value="TPR-like"/>
    <property type="match status" value="1"/>
</dbReference>
<evidence type="ECO:0000313" key="9">
    <source>
        <dbReference type="EMBL" id="KAB1327307.1"/>
    </source>
</evidence>
<comment type="similarity">
    <text evidence="2">Belongs to the SusD family.</text>
</comment>
<dbReference type="EMBL" id="JAQNWR010000012">
    <property type="protein sequence ID" value="MDC2409548.1"/>
    <property type="molecule type" value="Genomic_DNA"/>
</dbReference>
<reference evidence="9 11" key="1">
    <citation type="journal article" date="2019" name="Nat. Med.">
        <title>A library of human gut bacterial isolates paired with longitudinal multiomics data enables mechanistic microbiome research.</title>
        <authorList>
            <person name="Poyet M."/>
            <person name="Groussin M."/>
            <person name="Gibbons S.M."/>
            <person name="Avila-Pacheco J."/>
            <person name="Jiang X."/>
            <person name="Kearney S.M."/>
            <person name="Perrotta A.R."/>
            <person name="Berdy B."/>
            <person name="Zhao S."/>
            <person name="Lieberman T.D."/>
            <person name="Swanson P.K."/>
            <person name="Smith M."/>
            <person name="Roesemann S."/>
            <person name="Alexander J.E."/>
            <person name="Rich S.A."/>
            <person name="Livny J."/>
            <person name="Vlamakis H."/>
            <person name="Clish C."/>
            <person name="Bullock K."/>
            <person name="Deik A."/>
            <person name="Scott J."/>
            <person name="Pierce K.A."/>
            <person name="Xavier R.J."/>
            <person name="Alm E.J."/>
        </authorList>
    </citation>
    <scope>NUCLEOTIDE SEQUENCE [LARGE SCALE GENOMIC DNA]</scope>
    <source>
        <strain evidence="9 11">BIOML-A2</strain>
    </source>
</reference>
<proteinExistence type="inferred from homology"/>
<dbReference type="EMBL" id="VWFC01000009">
    <property type="protein sequence ID" value="KAB1327307.1"/>
    <property type="molecule type" value="Genomic_DNA"/>
</dbReference>
<dbReference type="InterPro" id="IPR012944">
    <property type="entry name" value="SusD_RagB_dom"/>
</dbReference>
<dbReference type="PROSITE" id="PS51257">
    <property type="entry name" value="PROKAR_LIPOPROTEIN"/>
    <property type="match status" value="1"/>
</dbReference>
<comment type="caution">
    <text evidence="9">The sequence shown here is derived from an EMBL/GenBank/DDBJ whole genome shotgun (WGS) entry which is preliminary data.</text>
</comment>
<dbReference type="InterPro" id="IPR011990">
    <property type="entry name" value="TPR-like_helical_dom_sf"/>
</dbReference>
<evidence type="ECO:0000256" key="4">
    <source>
        <dbReference type="ARBA" id="ARBA00023136"/>
    </source>
</evidence>
<dbReference type="Proteomes" id="UP001214017">
    <property type="component" value="Unassembled WGS sequence"/>
</dbReference>
<keyword evidence="3 6" id="KW-0732">Signal</keyword>
<organism evidence="9 11">
    <name type="scientific">Bacteroides ovatus</name>
    <dbReference type="NCBI Taxonomy" id="28116"/>
    <lineage>
        <taxon>Bacteria</taxon>
        <taxon>Pseudomonadati</taxon>
        <taxon>Bacteroidota</taxon>
        <taxon>Bacteroidia</taxon>
        <taxon>Bacteroidales</taxon>
        <taxon>Bacteroidaceae</taxon>
        <taxon>Bacteroides</taxon>
    </lineage>
</organism>
<comment type="subcellular location">
    <subcellularLocation>
        <location evidence="1">Cell outer membrane</location>
    </subcellularLocation>
</comment>
<dbReference type="Gene3D" id="1.25.40.390">
    <property type="match status" value="1"/>
</dbReference>
<protein>
    <submittedName>
        <fullName evidence="9">RagB/SusD family nutrient uptake outer membrane protein</fullName>
    </submittedName>
</protein>
<evidence type="ECO:0000313" key="10">
    <source>
        <dbReference type="EMBL" id="MDC2409548.1"/>
    </source>
</evidence>
<gene>
    <name evidence="9" type="ORF">F3B53_09995</name>
    <name evidence="10" type="ORF">PO240_16870</name>
</gene>
<evidence type="ECO:0000256" key="1">
    <source>
        <dbReference type="ARBA" id="ARBA00004442"/>
    </source>
</evidence>
<accession>A0A139KTK4</accession>
<keyword evidence="4" id="KW-0472">Membrane</keyword>
<evidence type="ECO:0000256" key="2">
    <source>
        <dbReference type="ARBA" id="ARBA00006275"/>
    </source>
</evidence>
<keyword evidence="5" id="KW-0998">Cell outer membrane</keyword>
<feature type="domain" description="SusD-like N-terminal" evidence="8">
    <location>
        <begin position="69"/>
        <end position="225"/>
    </location>
</feature>
<evidence type="ECO:0000259" key="8">
    <source>
        <dbReference type="Pfam" id="PF14322"/>
    </source>
</evidence>
<evidence type="ECO:0000256" key="3">
    <source>
        <dbReference type="ARBA" id="ARBA00022729"/>
    </source>
</evidence>
<dbReference type="Pfam" id="PF07980">
    <property type="entry name" value="SusD_RagB"/>
    <property type="match status" value="1"/>
</dbReference>
<feature type="domain" description="RagB/SusD" evidence="7">
    <location>
        <begin position="367"/>
        <end position="658"/>
    </location>
</feature>
<sequence length="660" mass="74703">MKLLNTIRILSGALFISLCCLTASCNFLEIVPVEQADLDDATQDFNSTLGFLHSCYAGIQSPVAFENTEASADEYAVPLEYSLQGYNSLKVAHNLFTGNNNDGGKWSNYYRYIGQIHLFLQELKKAPVSDLIKEEWEAEAYFLMAYYHFEVLRCYGPCPISDRLLPQTASENEYPGRMHYDYVTDWIVRLLDEKVLAGDKLRNTRSNTEVGRATRPIALALKAKVLLYAASPLWNGKFPYPEWKNVKLGKAMETPGYGTALVSTTYDREKWVRAEEAAQEALNAALDAGHYLFGTRAGDESLQEQKGLPMPYIPNIEGTDTEVKAFQNKVLTLRYMMTAKGSDGNLEILWELHKTTNFVFGSIPNNIMKLNNGSEYGGWSSTSPYLYAVEHFYTNKGTLPKIAASKNEYPAESKWLDPAGVTGRSELFNICVAREPRFYAWLGFHQGDYSSRLANGQPIQIDTRDPDKQGYNPAKYNRNHLVTGFAIQKFLDPNTQLDLSGGGGIPNPAYPLIRMADLYLMLAECQANLSSDGKSDTYATEALKNLNAVHQRAGLKAITKEDLTDMPLMEWIKNERYVEFYAEGQRYFDVRRWVEGGKYLAAGKREGLRAEEKGLEYDEFRQRIKVNQPYEWNNRQYILPIYYVDVNSNPQLVQAPGYGN</sequence>
<dbReference type="Proteomes" id="UP000375690">
    <property type="component" value="Unassembled WGS sequence"/>
</dbReference>
<dbReference type="GO" id="GO:0009279">
    <property type="term" value="C:cell outer membrane"/>
    <property type="evidence" value="ECO:0007669"/>
    <property type="project" value="UniProtKB-SubCell"/>
</dbReference>
<feature type="signal peptide" evidence="6">
    <location>
        <begin position="1"/>
        <end position="25"/>
    </location>
</feature>
<name>A0A139KTK4_BACOV</name>
<evidence type="ECO:0000313" key="11">
    <source>
        <dbReference type="Proteomes" id="UP000375690"/>
    </source>
</evidence>
<evidence type="ECO:0000259" key="7">
    <source>
        <dbReference type="Pfam" id="PF07980"/>
    </source>
</evidence>